<proteinExistence type="predicted"/>
<dbReference type="EMBL" id="CP023344">
    <property type="protein sequence ID" value="ATC64990.1"/>
    <property type="molecule type" value="Genomic_DNA"/>
</dbReference>
<evidence type="ECO:0008006" key="4">
    <source>
        <dbReference type="Google" id="ProtNLM"/>
    </source>
</evidence>
<sequence length="89" mass="9816">MKMTMHIDEDVLDRVMKITGAKTKTDAVEIALTEMARRHKLKELFNAGLGLTPDELKASFANDPSLEKSDVLYAAEDPAPYGQPRPSGQ</sequence>
<name>A0A290QCQ7_9BACT</name>
<accession>A0A290QCQ7</accession>
<protein>
    <recommendedName>
        <fullName evidence="4">DUF2191 domain-containing protein</fullName>
    </recommendedName>
</protein>
<evidence type="ECO:0000313" key="2">
    <source>
        <dbReference type="EMBL" id="ATC64990.1"/>
    </source>
</evidence>
<keyword evidence="3" id="KW-1185">Reference proteome</keyword>
<dbReference type="Pfam" id="PF09957">
    <property type="entry name" value="VapB_antitoxin"/>
    <property type="match status" value="1"/>
</dbReference>
<feature type="region of interest" description="Disordered" evidence="1">
    <location>
        <begin position="69"/>
        <end position="89"/>
    </location>
</feature>
<reference evidence="2 3" key="1">
    <citation type="submission" date="2017-09" db="EMBL/GenBank/DDBJ databases">
        <title>Complete genome sequence of Verrucomicrobial strain HZ-65, isolated from freshwater.</title>
        <authorList>
            <person name="Choi A."/>
        </authorList>
    </citation>
    <scope>NUCLEOTIDE SEQUENCE [LARGE SCALE GENOMIC DNA]</scope>
    <source>
        <strain evidence="2 3">HZ-65</strain>
    </source>
</reference>
<dbReference type="InterPro" id="IPR019239">
    <property type="entry name" value="VapB_antitoxin"/>
</dbReference>
<dbReference type="AlphaFoldDB" id="A0A290QCQ7"/>
<organism evidence="2 3">
    <name type="scientific">Nibricoccus aquaticus</name>
    <dbReference type="NCBI Taxonomy" id="2576891"/>
    <lineage>
        <taxon>Bacteria</taxon>
        <taxon>Pseudomonadati</taxon>
        <taxon>Verrucomicrobiota</taxon>
        <taxon>Opitutia</taxon>
        <taxon>Opitutales</taxon>
        <taxon>Opitutaceae</taxon>
        <taxon>Nibricoccus</taxon>
    </lineage>
</organism>
<dbReference type="KEGG" id="vbh:CMV30_14015"/>
<gene>
    <name evidence="2" type="ORF">CMV30_14015</name>
</gene>
<dbReference type="Proteomes" id="UP000217265">
    <property type="component" value="Chromosome"/>
</dbReference>
<evidence type="ECO:0000256" key="1">
    <source>
        <dbReference type="SAM" id="MobiDB-lite"/>
    </source>
</evidence>
<dbReference type="OrthoDB" id="9805830at2"/>
<evidence type="ECO:0000313" key="3">
    <source>
        <dbReference type="Proteomes" id="UP000217265"/>
    </source>
</evidence>